<dbReference type="Proteomes" id="UP000184420">
    <property type="component" value="Unassembled WGS sequence"/>
</dbReference>
<protein>
    <recommendedName>
        <fullName evidence="3">Photosynthesis system II assembly factor Ycf48/Hcf136-like domain-containing protein</fullName>
    </recommendedName>
</protein>
<dbReference type="InterPro" id="IPR036278">
    <property type="entry name" value="Sialidase_sf"/>
</dbReference>
<organism evidence="1 2">
    <name type="scientific">Chitinophaga jiangningensis</name>
    <dbReference type="NCBI Taxonomy" id="1419482"/>
    <lineage>
        <taxon>Bacteria</taxon>
        <taxon>Pseudomonadati</taxon>
        <taxon>Bacteroidota</taxon>
        <taxon>Chitinophagia</taxon>
        <taxon>Chitinophagales</taxon>
        <taxon>Chitinophagaceae</taxon>
        <taxon>Chitinophaga</taxon>
    </lineage>
</organism>
<keyword evidence="2" id="KW-1185">Reference proteome</keyword>
<dbReference type="InterPro" id="IPR015943">
    <property type="entry name" value="WD40/YVTN_repeat-like_dom_sf"/>
</dbReference>
<dbReference type="STRING" id="1419482.SAMN05444266_11091"/>
<dbReference type="Gene3D" id="2.130.10.10">
    <property type="entry name" value="YVTN repeat-like/Quinoprotein amine dehydrogenase"/>
    <property type="match status" value="2"/>
</dbReference>
<dbReference type="PANTHER" id="PTHR47199:SF2">
    <property type="entry name" value="PHOTOSYSTEM II STABILITY_ASSEMBLY FACTOR HCF136, CHLOROPLASTIC"/>
    <property type="match status" value="1"/>
</dbReference>
<gene>
    <name evidence="1" type="ORF">SAMN05444266_11091</name>
</gene>
<proteinExistence type="predicted"/>
<evidence type="ECO:0008006" key="3">
    <source>
        <dbReference type="Google" id="ProtNLM"/>
    </source>
</evidence>
<dbReference type="CDD" id="cd15482">
    <property type="entry name" value="Sialidase_non-viral"/>
    <property type="match status" value="1"/>
</dbReference>
<sequence length="373" mass="40406">MPISRIRYLMNRCNTLLWPDTTASAIKVFALSVVFMWTSTAAKAQLPVPVRTLSAGLPAKSLRGLQAVTDDIVWVSGTQGMVGRTANGGQSWKWSKVADSCDFRSIYAFDSLKAVVLSIGSPALLYMTTNGGQSWKKVYSNEDKDIFFDGLVFMNEQEGIAIGDPLKDNNGKEKFTVLRTHNGGLSWELDPMDARPAAQPGEAIFAASNTSLIALPNGQSLFVTGGSVSRIFFNNGTRNRVIRDNNYSVYPLPLIQGQNSTGTFSVAFRDQQNGIIVGGDYKNDTLRERNCFITSDGGKTWTAPAIPPSGYQSAVTWVNKNTLLATGTSGTHLSYDGGKTWAKIGSGYNAIMKARNGKLVYLAGKEIAVLQAE</sequence>
<dbReference type="SUPFAM" id="SSF50939">
    <property type="entry name" value="Sialidases"/>
    <property type="match status" value="1"/>
</dbReference>
<evidence type="ECO:0000313" key="2">
    <source>
        <dbReference type="Proteomes" id="UP000184420"/>
    </source>
</evidence>
<evidence type="ECO:0000313" key="1">
    <source>
        <dbReference type="EMBL" id="SHM71612.1"/>
    </source>
</evidence>
<dbReference type="EMBL" id="FRBL01000010">
    <property type="protein sequence ID" value="SHM71612.1"/>
    <property type="molecule type" value="Genomic_DNA"/>
</dbReference>
<dbReference type="AlphaFoldDB" id="A0A1M7L179"/>
<name>A0A1M7L179_9BACT</name>
<dbReference type="PANTHER" id="PTHR47199">
    <property type="entry name" value="PHOTOSYSTEM II STABILITY/ASSEMBLY FACTOR HCF136, CHLOROPLASTIC"/>
    <property type="match status" value="1"/>
</dbReference>
<reference evidence="1 2" key="1">
    <citation type="submission" date="2016-11" db="EMBL/GenBank/DDBJ databases">
        <authorList>
            <person name="Jaros S."/>
            <person name="Januszkiewicz K."/>
            <person name="Wedrychowicz H."/>
        </authorList>
    </citation>
    <scope>NUCLEOTIDE SEQUENCE [LARGE SCALE GENOMIC DNA]</scope>
    <source>
        <strain evidence="1 2">DSM 27406</strain>
    </source>
</reference>
<accession>A0A1M7L179</accession>